<dbReference type="InterPro" id="IPR001810">
    <property type="entry name" value="F-box_dom"/>
</dbReference>
<evidence type="ECO:0000313" key="5">
    <source>
        <dbReference type="Proteomes" id="UP001497457"/>
    </source>
</evidence>
<dbReference type="SUPFAM" id="SSF81383">
    <property type="entry name" value="F-box domain"/>
    <property type="match status" value="1"/>
</dbReference>
<dbReference type="PANTHER" id="PTHR33110:SF42">
    <property type="entry name" value="F-BOX DOMAIN-CONTAINING PROTEIN"/>
    <property type="match status" value="1"/>
</dbReference>
<evidence type="ECO:0008006" key="6">
    <source>
        <dbReference type="Google" id="ProtNLM"/>
    </source>
</evidence>
<sequence length="480" mass="53225">MEGKMRSSSRVSPAATAPRLRTAAMDSGRSTSADQNRRVPLPARAHNSANPSRSRAAAAQTRRSTKCATASETPRSDEVQHRPWADVPVDILGVVLCLLPLLEDRARLRSVCRAWRAAAARLPLLVVSDFSFASFCADGTFSCMRRRIPLPERETRAAGSFRCVGSFEGWLVGVGMKLNKGRYSGDLLCSLINPFSRVVIRLPPPSAATLLPYACSRSLPIVYGSGVVNCAIKARQCVMSFQKVILSSSPNSGSKCVVAAISMVNSEAKLALWRSGMKSWCVCDGECITRFTDIIFCQGNLYLLTMGEFPAKLFVFEISKDDDRLIVSRVECREIERPKIKGCRMETCCCTETWTIAEWRGKLLIVIVTYHGDAEFWVWQRITGVRVFEVDFSTNPARLIEIHSLDGDCICFSSCRSKSFRSCDYDGVEDNLIYFTRPLDGFVYNMKDGTMAPFATGLPGDKLFTPDGILMNSTWLFPPK</sequence>
<dbReference type="Proteomes" id="UP001497457">
    <property type="component" value="Chromosome 24b"/>
</dbReference>
<feature type="compositionally biased region" description="Low complexity" evidence="1">
    <location>
        <begin position="13"/>
        <end position="24"/>
    </location>
</feature>
<evidence type="ECO:0000256" key="1">
    <source>
        <dbReference type="SAM" id="MobiDB-lite"/>
    </source>
</evidence>
<keyword evidence="5" id="KW-1185">Reference proteome</keyword>
<dbReference type="InterPro" id="IPR036047">
    <property type="entry name" value="F-box-like_dom_sf"/>
</dbReference>
<dbReference type="Pfam" id="PF00646">
    <property type="entry name" value="F-box"/>
    <property type="match status" value="1"/>
</dbReference>
<feature type="domain" description="KIB1-4 beta-propeller" evidence="3">
    <location>
        <begin position="147"/>
        <end position="445"/>
    </location>
</feature>
<reference evidence="4" key="1">
    <citation type="submission" date="2024-10" db="EMBL/GenBank/DDBJ databases">
        <authorList>
            <person name="Ryan C."/>
        </authorList>
    </citation>
    <scope>NUCLEOTIDE SEQUENCE [LARGE SCALE GENOMIC DNA]</scope>
</reference>
<name>A0ABC9B5H6_9POAL</name>
<dbReference type="Gene3D" id="1.20.1280.50">
    <property type="match status" value="1"/>
</dbReference>
<feature type="domain" description="F-box" evidence="2">
    <location>
        <begin position="84"/>
        <end position="124"/>
    </location>
</feature>
<dbReference type="PANTHER" id="PTHR33110">
    <property type="entry name" value="F-BOX/KELCH-REPEAT PROTEIN-RELATED"/>
    <property type="match status" value="1"/>
</dbReference>
<dbReference type="Pfam" id="PF03478">
    <property type="entry name" value="Beta-prop_KIB1-4"/>
    <property type="match status" value="1"/>
</dbReference>
<feature type="compositionally biased region" description="Low complexity" evidence="1">
    <location>
        <begin position="43"/>
        <end position="62"/>
    </location>
</feature>
<proteinExistence type="predicted"/>
<feature type="region of interest" description="Disordered" evidence="1">
    <location>
        <begin position="1"/>
        <end position="79"/>
    </location>
</feature>
<gene>
    <name evidence="4" type="ORF">URODEC1_LOCUS60942</name>
</gene>
<organism evidence="4 5">
    <name type="scientific">Urochloa decumbens</name>
    <dbReference type="NCBI Taxonomy" id="240449"/>
    <lineage>
        <taxon>Eukaryota</taxon>
        <taxon>Viridiplantae</taxon>
        <taxon>Streptophyta</taxon>
        <taxon>Embryophyta</taxon>
        <taxon>Tracheophyta</taxon>
        <taxon>Spermatophyta</taxon>
        <taxon>Magnoliopsida</taxon>
        <taxon>Liliopsida</taxon>
        <taxon>Poales</taxon>
        <taxon>Poaceae</taxon>
        <taxon>PACMAD clade</taxon>
        <taxon>Panicoideae</taxon>
        <taxon>Panicodae</taxon>
        <taxon>Paniceae</taxon>
        <taxon>Melinidinae</taxon>
        <taxon>Urochloa</taxon>
    </lineage>
</organism>
<evidence type="ECO:0000259" key="2">
    <source>
        <dbReference type="Pfam" id="PF00646"/>
    </source>
</evidence>
<feature type="compositionally biased region" description="Polar residues" evidence="1">
    <location>
        <begin position="1"/>
        <end position="11"/>
    </location>
</feature>
<accession>A0ABC9B5H6</accession>
<evidence type="ECO:0000259" key="3">
    <source>
        <dbReference type="Pfam" id="PF03478"/>
    </source>
</evidence>
<protein>
    <recommendedName>
        <fullName evidence="6">F-box domain-containing protein</fullName>
    </recommendedName>
</protein>
<evidence type="ECO:0000313" key="4">
    <source>
        <dbReference type="EMBL" id="CAL4992072.1"/>
    </source>
</evidence>
<dbReference type="AlphaFoldDB" id="A0ABC9B5H6"/>
<dbReference type="EMBL" id="OZ075134">
    <property type="protein sequence ID" value="CAL4992072.1"/>
    <property type="molecule type" value="Genomic_DNA"/>
</dbReference>
<dbReference type="InterPro" id="IPR005174">
    <property type="entry name" value="KIB1-4_b-propeller"/>
</dbReference>